<comment type="similarity">
    <text evidence="2 11">Belongs to the CDP-alcohol phosphatidyltransferase class-I family.</text>
</comment>
<feature type="transmembrane region" description="Helical" evidence="12">
    <location>
        <begin position="202"/>
        <end position="219"/>
    </location>
</feature>
<dbReference type="InterPro" id="IPR048254">
    <property type="entry name" value="CDP_ALCOHOL_P_TRANSF_CS"/>
</dbReference>
<keyword evidence="9" id="KW-0594">Phospholipid biosynthesis</keyword>
<dbReference type="GO" id="GO:0008654">
    <property type="term" value="P:phospholipid biosynthetic process"/>
    <property type="evidence" value="ECO:0007669"/>
    <property type="project" value="UniProtKB-KW"/>
</dbReference>
<sequence length="262" mass="29165">MDNRPLLFREISIRTILPNVVTLLAFVAGLTAIRFALAGKWELAVWAVIVAGVFDGLDGTVARLLKSTSRFGAELDSLSDNVAFGVAPAVVLYLWTLESIDRLGWAFALLYAIAMALRLARFNARMEDEDEPRRRLGFITGVPAPMGAALMLMPIMIDLVAETDLVRGYPRIIGLYVMFVAMLMVSTLPTWSLKSIRMPKQWFSPFMLLIGAIIAGLFARTWEVIILLGLTYLATLPFSYVAFKRRVGQKQRQGAELHSPKE</sequence>
<dbReference type="Gene3D" id="1.20.120.1760">
    <property type="match status" value="1"/>
</dbReference>
<evidence type="ECO:0000256" key="1">
    <source>
        <dbReference type="ARBA" id="ARBA00004141"/>
    </source>
</evidence>
<dbReference type="PROSITE" id="PS00379">
    <property type="entry name" value="CDP_ALCOHOL_P_TRANSF"/>
    <property type="match status" value="1"/>
</dbReference>
<dbReference type="RefSeq" id="WP_289502093.1">
    <property type="nucleotide sequence ID" value="NZ_CP116805.1"/>
</dbReference>
<evidence type="ECO:0000256" key="12">
    <source>
        <dbReference type="SAM" id="Phobius"/>
    </source>
</evidence>
<evidence type="ECO:0000313" key="14">
    <source>
        <dbReference type="Proteomes" id="UP001217500"/>
    </source>
</evidence>
<dbReference type="Proteomes" id="UP001217500">
    <property type="component" value="Chromosome"/>
</dbReference>
<evidence type="ECO:0000256" key="5">
    <source>
        <dbReference type="ARBA" id="ARBA00022692"/>
    </source>
</evidence>
<gene>
    <name evidence="13" type="ORF">PH603_09260</name>
</gene>
<keyword evidence="14" id="KW-1185">Reference proteome</keyword>
<feature type="transmembrane region" description="Helical" evidence="12">
    <location>
        <begin position="225"/>
        <end position="243"/>
    </location>
</feature>
<dbReference type="EMBL" id="CP116805">
    <property type="protein sequence ID" value="WCL52725.1"/>
    <property type="molecule type" value="Genomic_DNA"/>
</dbReference>
<keyword evidence="8 12" id="KW-0472">Membrane</keyword>
<evidence type="ECO:0000256" key="11">
    <source>
        <dbReference type="RuleBase" id="RU003750"/>
    </source>
</evidence>
<feature type="transmembrane region" description="Helical" evidence="12">
    <location>
        <begin position="169"/>
        <end position="190"/>
    </location>
</feature>
<dbReference type="AlphaFoldDB" id="A0AAF0BKT9"/>
<dbReference type="Pfam" id="PF01066">
    <property type="entry name" value="CDP-OH_P_transf"/>
    <property type="match status" value="1"/>
</dbReference>
<evidence type="ECO:0000256" key="10">
    <source>
        <dbReference type="ARBA" id="ARBA00023264"/>
    </source>
</evidence>
<keyword evidence="6 12" id="KW-1133">Transmembrane helix</keyword>
<dbReference type="InterPro" id="IPR043130">
    <property type="entry name" value="CDP-OH_PTrfase_TM_dom"/>
</dbReference>
<feature type="transmembrane region" description="Helical" evidence="12">
    <location>
        <begin position="77"/>
        <end position="97"/>
    </location>
</feature>
<evidence type="ECO:0000256" key="6">
    <source>
        <dbReference type="ARBA" id="ARBA00022989"/>
    </source>
</evidence>
<dbReference type="InterPro" id="IPR000462">
    <property type="entry name" value="CDP-OH_P_trans"/>
</dbReference>
<keyword evidence="3" id="KW-0444">Lipid biosynthesis</keyword>
<keyword evidence="7" id="KW-0443">Lipid metabolism</keyword>
<organism evidence="13 14">
    <name type="scientific">Gimibacter soli</name>
    <dbReference type="NCBI Taxonomy" id="3024400"/>
    <lineage>
        <taxon>Bacteria</taxon>
        <taxon>Pseudomonadati</taxon>
        <taxon>Pseudomonadota</taxon>
        <taxon>Alphaproteobacteria</taxon>
        <taxon>Kordiimonadales</taxon>
        <taxon>Temperatibacteraceae</taxon>
        <taxon>Gimibacter</taxon>
    </lineage>
</organism>
<accession>A0AAF0BKT9</accession>
<evidence type="ECO:0000256" key="7">
    <source>
        <dbReference type="ARBA" id="ARBA00023098"/>
    </source>
</evidence>
<evidence type="ECO:0000256" key="8">
    <source>
        <dbReference type="ARBA" id="ARBA00023136"/>
    </source>
</evidence>
<protein>
    <submittedName>
        <fullName evidence="13">Phosphatidylcholine/phosphatidylserine synthase</fullName>
    </submittedName>
</protein>
<evidence type="ECO:0000256" key="3">
    <source>
        <dbReference type="ARBA" id="ARBA00022516"/>
    </source>
</evidence>
<dbReference type="PANTHER" id="PTHR14269">
    <property type="entry name" value="CDP-DIACYLGLYCEROL--GLYCEROL-3-PHOSPHATE 3-PHOSPHATIDYLTRANSFERASE-RELATED"/>
    <property type="match status" value="1"/>
</dbReference>
<keyword evidence="4 11" id="KW-0808">Transferase</keyword>
<evidence type="ECO:0000256" key="2">
    <source>
        <dbReference type="ARBA" id="ARBA00010441"/>
    </source>
</evidence>
<keyword evidence="5 12" id="KW-0812">Transmembrane</keyword>
<dbReference type="GO" id="GO:0016020">
    <property type="term" value="C:membrane"/>
    <property type="evidence" value="ECO:0007669"/>
    <property type="project" value="UniProtKB-SubCell"/>
</dbReference>
<dbReference type="KEGG" id="gso:PH603_09260"/>
<evidence type="ECO:0000313" key="13">
    <source>
        <dbReference type="EMBL" id="WCL52725.1"/>
    </source>
</evidence>
<feature type="transmembrane region" description="Helical" evidence="12">
    <location>
        <begin position="103"/>
        <end position="124"/>
    </location>
</feature>
<proteinExistence type="inferred from homology"/>
<dbReference type="PANTHER" id="PTHR14269:SF61">
    <property type="entry name" value="CDP-DIACYLGLYCEROL--SERINE O-PHOSPHATIDYLTRANSFERASE"/>
    <property type="match status" value="1"/>
</dbReference>
<feature type="transmembrane region" description="Helical" evidence="12">
    <location>
        <begin position="16"/>
        <end position="37"/>
    </location>
</feature>
<name>A0AAF0BKT9_9PROT</name>
<evidence type="ECO:0000256" key="4">
    <source>
        <dbReference type="ARBA" id="ARBA00022679"/>
    </source>
</evidence>
<reference evidence="13" key="1">
    <citation type="submission" date="2023-01" db="EMBL/GenBank/DDBJ databases">
        <title>The genome sequence of Kordiimonadaceae bacterium 6D33.</title>
        <authorList>
            <person name="Liu Y."/>
        </authorList>
    </citation>
    <scope>NUCLEOTIDE SEQUENCE</scope>
    <source>
        <strain evidence="13">6D33</strain>
    </source>
</reference>
<feature type="transmembrane region" description="Helical" evidence="12">
    <location>
        <begin position="136"/>
        <end position="157"/>
    </location>
</feature>
<keyword evidence="10" id="KW-1208">Phospholipid metabolism</keyword>
<evidence type="ECO:0000256" key="9">
    <source>
        <dbReference type="ARBA" id="ARBA00023209"/>
    </source>
</evidence>
<dbReference type="InterPro" id="IPR050324">
    <property type="entry name" value="CDP-alcohol_PTase-I"/>
</dbReference>
<comment type="subcellular location">
    <subcellularLocation>
        <location evidence="1">Membrane</location>
        <topology evidence="1">Multi-pass membrane protein</topology>
    </subcellularLocation>
</comment>
<feature type="transmembrane region" description="Helical" evidence="12">
    <location>
        <begin position="43"/>
        <end position="65"/>
    </location>
</feature>
<dbReference type="GO" id="GO:0016780">
    <property type="term" value="F:phosphotransferase activity, for other substituted phosphate groups"/>
    <property type="evidence" value="ECO:0007669"/>
    <property type="project" value="InterPro"/>
</dbReference>